<dbReference type="EMBL" id="BNAO01000004">
    <property type="protein sequence ID" value="GHG69675.1"/>
    <property type="molecule type" value="Genomic_DNA"/>
</dbReference>
<dbReference type="Pfam" id="PF25876">
    <property type="entry name" value="HH_MFP_RND"/>
    <property type="match status" value="1"/>
</dbReference>
<proteinExistence type="inferred from homology"/>
<dbReference type="Proteomes" id="UP000659697">
    <property type="component" value="Unassembled WGS sequence"/>
</dbReference>
<dbReference type="Pfam" id="PF25917">
    <property type="entry name" value="BSH_RND"/>
    <property type="match status" value="1"/>
</dbReference>
<gene>
    <name evidence="8" type="ORF">GCM10010919_19770</name>
</gene>
<accession>A0ABQ3L735</accession>
<keyword evidence="3 4" id="KW-0175">Coiled coil</keyword>
<evidence type="ECO:0008006" key="10">
    <source>
        <dbReference type="Google" id="ProtNLM"/>
    </source>
</evidence>
<reference evidence="9" key="1">
    <citation type="journal article" date="2019" name="Int. J. Syst. Evol. Microbiol.">
        <title>The Global Catalogue of Microorganisms (GCM) 10K type strain sequencing project: providing services to taxonomists for standard genome sequencing and annotation.</title>
        <authorList>
            <consortium name="The Broad Institute Genomics Platform"/>
            <consortium name="The Broad Institute Genome Sequencing Center for Infectious Disease"/>
            <person name="Wu L."/>
            <person name="Ma J."/>
        </authorList>
    </citation>
    <scope>NUCLEOTIDE SEQUENCE [LARGE SCALE GENOMIC DNA]</scope>
    <source>
        <strain evidence="9">CGMCC 1.7003</strain>
    </source>
</reference>
<evidence type="ECO:0000313" key="9">
    <source>
        <dbReference type="Proteomes" id="UP000659697"/>
    </source>
</evidence>
<feature type="domain" description="CusB-like beta-barrel" evidence="7">
    <location>
        <begin position="234"/>
        <end position="307"/>
    </location>
</feature>
<keyword evidence="9" id="KW-1185">Reference proteome</keyword>
<dbReference type="SUPFAM" id="SSF111369">
    <property type="entry name" value="HlyD-like secretion proteins"/>
    <property type="match status" value="2"/>
</dbReference>
<feature type="domain" description="Multidrug resistance protein MdtA-like barrel-sandwich hybrid" evidence="6">
    <location>
        <begin position="55"/>
        <end position="220"/>
    </location>
</feature>
<dbReference type="InterPro" id="IPR058625">
    <property type="entry name" value="MdtA-like_BSH"/>
</dbReference>
<dbReference type="RefSeq" id="WP_229833513.1">
    <property type="nucleotide sequence ID" value="NZ_BNAO01000004.1"/>
</dbReference>
<evidence type="ECO:0000256" key="3">
    <source>
        <dbReference type="ARBA" id="ARBA00023054"/>
    </source>
</evidence>
<feature type="coiled-coil region" evidence="4">
    <location>
        <begin position="102"/>
        <end position="188"/>
    </location>
</feature>
<evidence type="ECO:0000256" key="4">
    <source>
        <dbReference type="SAM" id="Coils"/>
    </source>
</evidence>
<evidence type="ECO:0000256" key="1">
    <source>
        <dbReference type="ARBA" id="ARBA00004196"/>
    </source>
</evidence>
<organism evidence="8 9">
    <name type="scientific">Alishewanella longhuensis</name>
    <dbReference type="NCBI Taxonomy" id="1091037"/>
    <lineage>
        <taxon>Bacteria</taxon>
        <taxon>Pseudomonadati</taxon>
        <taxon>Pseudomonadota</taxon>
        <taxon>Gammaproteobacteria</taxon>
        <taxon>Alteromonadales</taxon>
        <taxon>Alteromonadaceae</taxon>
        <taxon>Alishewanella</taxon>
    </lineage>
</organism>
<comment type="subcellular location">
    <subcellularLocation>
        <location evidence="1">Cell envelope</location>
    </subcellularLocation>
</comment>
<sequence>MRYWISALLVLLLAIVGWQWQQPATEKIHFQTQAITKGDIESVVNTAGTTRAVVTVEVGTEVSGLITELLVDFNDDVTQGQLIAKLDDRTYVAKLRQSEADVVMAKASLAQQKANLQKAETDLNKTARAYQRQQELMARKLTNQTDLDNALADYENAQAQITLAKAQISSAEAQLLQREAQLDQAKLDLDRTQIRSPVNGTVIDRQVDIGQTVAASLSAPTLFTIAQDLRQMQIEADVDEADIGKLTEGQNVRFQVDAYPNRQFLGAVSQVRKAATNVSNVVTYKVIIDAPNQQQLLLPGMTANVNVIRGQQADVLRVPNAALRFRPAGTGATRSIQTAPDMAAELIKTLNLTGDKASSVRKLFTDFNKAQQQARSNTSNNPMADMRQQMQQLRQKLGNDLQMVLSETEFQRYSELSAQRRSNRQGAPADLGTAAQVWVLDDKQQPQLVNIRVGLSNDEYSELLSGNLQLDDKVIVRAVRVD</sequence>
<dbReference type="InterPro" id="IPR050465">
    <property type="entry name" value="UPF0194_transport"/>
</dbReference>
<dbReference type="InterPro" id="IPR058792">
    <property type="entry name" value="Beta-barrel_RND_2"/>
</dbReference>
<name>A0ABQ3L735_9ALTE</name>
<dbReference type="Gene3D" id="1.10.287.470">
    <property type="entry name" value="Helix hairpin bin"/>
    <property type="match status" value="1"/>
</dbReference>
<dbReference type="InterPro" id="IPR058624">
    <property type="entry name" value="MdtA-like_HH"/>
</dbReference>
<dbReference type="PANTHER" id="PTHR32347">
    <property type="entry name" value="EFFLUX SYSTEM COMPONENT YKNX-RELATED"/>
    <property type="match status" value="1"/>
</dbReference>
<evidence type="ECO:0000259" key="5">
    <source>
        <dbReference type="Pfam" id="PF25876"/>
    </source>
</evidence>
<feature type="domain" description="Multidrug resistance protein MdtA-like alpha-helical hairpin" evidence="5">
    <location>
        <begin position="109"/>
        <end position="175"/>
    </location>
</feature>
<comment type="caution">
    <text evidence="8">The sequence shown here is derived from an EMBL/GenBank/DDBJ whole genome shotgun (WGS) entry which is preliminary data.</text>
</comment>
<dbReference type="PANTHER" id="PTHR32347:SF14">
    <property type="entry name" value="EFFLUX SYSTEM COMPONENT YKNX-RELATED"/>
    <property type="match status" value="1"/>
</dbReference>
<evidence type="ECO:0000259" key="7">
    <source>
        <dbReference type="Pfam" id="PF25954"/>
    </source>
</evidence>
<dbReference type="Pfam" id="PF25954">
    <property type="entry name" value="Beta-barrel_RND_2"/>
    <property type="match status" value="1"/>
</dbReference>
<dbReference type="Gene3D" id="2.40.50.100">
    <property type="match status" value="1"/>
</dbReference>
<protein>
    <recommendedName>
        <fullName evidence="10">HlyD family secretion protein</fullName>
    </recommendedName>
</protein>
<evidence type="ECO:0000259" key="6">
    <source>
        <dbReference type="Pfam" id="PF25917"/>
    </source>
</evidence>
<evidence type="ECO:0000256" key="2">
    <source>
        <dbReference type="ARBA" id="ARBA00009477"/>
    </source>
</evidence>
<dbReference type="Gene3D" id="2.40.420.20">
    <property type="match status" value="1"/>
</dbReference>
<dbReference type="Gene3D" id="2.40.30.170">
    <property type="match status" value="1"/>
</dbReference>
<comment type="similarity">
    <text evidence="2">Belongs to the membrane fusion protein (MFP) (TC 8.A.1) family.</text>
</comment>
<evidence type="ECO:0000313" key="8">
    <source>
        <dbReference type="EMBL" id="GHG69675.1"/>
    </source>
</evidence>